<organism evidence="2 3">
    <name type="scientific">Nannocystis bainbridge</name>
    <dbReference type="NCBI Taxonomy" id="2995303"/>
    <lineage>
        <taxon>Bacteria</taxon>
        <taxon>Pseudomonadati</taxon>
        <taxon>Myxococcota</taxon>
        <taxon>Polyangia</taxon>
        <taxon>Nannocystales</taxon>
        <taxon>Nannocystaceae</taxon>
        <taxon>Nannocystis</taxon>
    </lineage>
</organism>
<accession>A0ABT5DV00</accession>
<comment type="caution">
    <text evidence="2">The sequence shown here is derived from an EMBL/GenBank/DDBJ whole genome shotgun (WGS) entry which is preliminary data.</text>
</comment>
<dbReference type="Proteomes" id="UP001221686">
    <property type="component" value="Unassembled WGS sequence"/>
</dbReference>
<reference evidence="2 3" key="1">
    <citation type="submission" date="2022-11" db="EMBL/GenBank/DDBJ databases">
        <title>Minimal conservation of predation-associated metabolite biosynthetic gene clusters underscores biosynthetic potential of Myxococcota including descriptions for ten novel species: Archangium lansinium sp. nov., Myxococcus landrumus sp. nov., Nannocystis bai.</title>
        <authorList>
            <person name="Ahearne A."/>
            <person name="Stevens C."/>
            <person name="Dowd S."/>
        </authorList>
    </citation>
    <scope>NUCLEOTIDE SEQUENCE [LARGE SCALE GENOMIC DNA]</scope>
    <source>
        <strain evidence="2 3">BB15-2</strain>
    </source>
</reference>
<dbReference type="EMBL" id="JAQNDL010000001">
    <property type="protein sequence ID" value="MDC0717464.1"/>
    <property type="molecule type" value="Genomic_DNA"/>
</dbReference>
<feature type="coiled-coil region" evidence="1">
    <location>
        <begin position="285"/>
        <end position="312"/>
    </location>
</feature>
<evidence type="ECO:0000313" key="3">
    <source>
        <dbReference type="Proteomes" id="UP001221686"/>
    </source>
</evidence>
<dbReference type="RefSeq" id="WP_272085951.1">
    <property type="nucleotide sequence ID" value="NZ_JAQNDL010000001.1"/>
</dbReference>
<name>A0ABT5DV00_9BACT</name>
<evidence type="ECO:0000313" key="2">
    <source>
        <dbReference type="EMBL" id="MDC0717464.1"/>
    </source>
</evidence>
<feature type="coiled-coil region" evidence="1">
    <location>
        <begin position="73"/>
        <end position="211"/>
    </location>
</feature>
<keyword evidence="3" id="KW-1185">Reference proteome</keyword>
<gene>
    <name evidence="2" type="ORF">POL25_11205</name>
</gene>
<evidence type="ECO:0000256" key="1">
    <source>
        <dbReference type="SAM" id="Coils"/>
    </source>
</evidence>
<sequence length="328" mass="36273">MSSVIAPKSRDEVLKSFSPLLQKHAQQAAQPATKAEAAERAKLREAVERAAQYTSETIIKGLAELQVSFGAAVEALADRLASEATKLDELRKAIAAEAARVEDLKHVRIAAEALEILHQDDAKRLQTLEDKFAAEVRELDEKIVRQLEAWAKEDAEKTTAQAETDAARAKERTADEEKYAYEIERQRRLVADQFAEQRRLLERQLAESQAQRDKNWEAREKLLAAATAEIEALRGKTAGYLKEIEDAGKSVREKVIVRISADAKVDAELSSRESAANIEVGELKIKALEDRIDKGRTQLAELNAQLTAALAQTQGLAQKAIEGTSARK</sequence>
<proteinExistence type="predicted"/>
<protein>
    <submittedName>
        <fullName evidence="2">Uncharacterized protein</fullName>
    </submittedName>
</protein>
<keyword evidence="1" id="KW-0175">Coiled coil</keyword>